<dbReference type="EMBL" id="UGMS01000001">
    <property type="protein sequence ID" value="STV71196.1"/>
    <property type="molecule type" value="Genomic_DNA"/>
</dbReference>
<dbReference type="Proteomes" id="UP000254863">
    <property type="component" value="Unassembled WGS sequence"/>
</dbReference>
<dbReference type="AlphaFoldDB" id="A0A7H4MYR5"/>
<sequence>MMIRRSLSRCRYRSLWLARRAGYINSRLKARSWSLGFINGRPDAPIVRNTLQDDQPLPSISPGEQLQQQRAGVSQRVTKSGSWQRETDQAIEENSRQRIITGDTETRELKLAAGAYQRQRSAYW</sequence>
<evidence type="ECO:0000313" key="3">
    <source>
        <dbReference type="Proteomes" id="UP000254863"/>
    </source>
</evidence>
<comment type="caution">
    <text evidence="2">The sequence shown here is derived from an EMBL/GenBank/DDBJ whole genome shotgun (WGS) entry which is preliminary data.</text>
</comment>
<feature type="region of interest" description="Disordered" evidence="1">
    <location>
        <begin position="51"/>
        <end position="91"/>
    </location>
</feature>
<reference evidence="2 3" key="1">
    <citation type="submission" date="2018-06" db="EMBL/GenBank/DDBJ databases">
        <authorList>
            <consortium name="Pathogen Informatics"/>
            <person name="Doyle S."/>
        </authorList>
    </citation>
    <scope>NUCLEOTIDE SEQUENCE [LARGE SCALE GENOMIC DNA]</scope>
    <source>
        <strain evidence="2 3">NCTC11685</strain>
    </source>
</reference>
<protein>
    <submittedName>
        <fullName evidence="2">Uncharacterized protein</fullName>
    </submittedName>
</protein>
<organism evidence="2 3">
    <name type="scientific">Klebsiella michiganensis</name>
    <dbReference type="NCBI Taxonomy" id="1134687"/>
    <lineage>
        <taxon>Bacteria</taxon>
        <taxon>Pseudomonadati</taxon>
        <taxon>Pseudomonadota</taxon>
        <taxon>Gammaproteobacteria</taxon>
        <taxon>Enterobacterales</taxon>
        <taxon>Enterobacteriaceae</taxon>
        <taxon>Klebsiella/Raoultella group</taxon>
        <taxon>Klebsiella</taxon>
    </lineage>
</organism>
<evidence type="ECO:0000313" key="2">
    <source>
        <dbReference type="EMBL" id="STV71196.1"/>
    </source>
</evidence>
<evidence type="ECO:0000256" key="1">
    <source>
        <dbReference type="SAM" id="MobiDB-lite"/>
    </source>
</evidence>
<accession>A0A7H4MYR5</accession>
<gene>
    <name evidence="2" type="ORF">NCTC11685_00128</name>
</gene>
<proteinExistence type="predicted"/>
<feature type="compositionally biased region" description="Polar residues" evidence="1">
    <location>
        <begin position="62"/>
        <end position="84"/>
    </location>
</feature>
<name>A0A7H4MYR5_9ENTR</name>